<evidence type="ECO:0000256" key="1">
    <source>
        <dbReference type="SAM" id="MobiDB-lite"/>
    </source>
</evidence>
<feature type="compositionally biased region" description="Basic and acidic residues" evidence="1">
    <location>
        <begin position="42"/>
        <end position="53"/>
    </location>
</feature>
<gene>
    <name evidence="2" type="ORF">TIFTF001_006562</name>
</gene>
<keyword evidence="3" id="KW-1185">Reference proteome</keyword>
<feature type="compositionally biased region" description="Polar residues" evidence="1">
    <location>
        <begin position="1"/>
        <end position="12"/>
    </location>
</feature>
<organism evidence="2 3">
    <name type="scientific">Ficus carica</name>
    <name type="common">Common fig</name>
    <dbReference type="NCBI Taxonomy" id="3494"/>
    <lineage>
        <taxon>Eukaryota</taxon>
        <taxon>Viridiplantae</taxon>
        <taxon>Streptophyta</taxon>
        <taxon>Embryophyta</taxon>
        <taxon>Tracheophyta</taxon>
        <taxon>Spermatophyta</taxon>
        <taxon>Magnoliopsida</taxon>
        <taxon>eudicotyledons</taxon>
        <taxon>Gunneridae</taxon>
        <taxon>Pentapetalae</taxon>
        <taxon>rosids</taxon>
        <taxon>fabids</taxon>
        <taxon>Rosales</taxon>
        <taxon>Moraceae</taxon>
        <taxon>Ficeae</taxon>
        <taxon>Ficus</taxon>
    </lineage>
</organism>
<sequence length="615" mass="67967">MAKNYMASTISAASKAVTPRKKILAERNEASEPSSFDTDAFESSHERLSRTEPKSPSVSQSQCHEDDRDADLSSKPYDPLTNYLSPRPQFLRYKPNRRREIFRGGENGAGEEEDGIVSGSGSFDSLKGIDDEAASDTDVGSSISDGGSPPAQEDGEIEEANEEMEEIDEEEIEEEEEEENKGCNVKGVFKTLLLMAVFLLSTVFISSMNSSRPLCEDGYCQMRNQTFETDLAKSLESENFFSHQRETHKYLIEEKTIVVAEGGVEEIQRSDQLKEAAKPESGEVDAVEVAETDDLIELVEPQIEDIEEVSSQLVGNSEYRSVEPIEKVEFSEDYRTPLSSEQHDSGSCTSTSSDSQSGIAVSPGEEVQNEEPTAENVKTDFLFKVLVGVLSYSISGLLFYSCLRPKKNSVKKDSCPRENLCSESLLDEQKKISGKDSSSLPSQPFRVETRRSVLPTREEVNIDQVYSFGKNPSAAIHSIEKASKEEYSESHAPTVEFLGEFVVKEIRSSGKVNTAKESEKSNYSVSSEKIFSGKSHSVSVQAHQTCSEFSIVDSPSYGSYTTEKETVKRVDPRDGEAKVVTPTPSTRRSSRSGEVVVTTPVRRSSRIRNRAVVSP</sequence>
<feature type="compositionally biased region" description="Basic and acidic residues" evidence="1">
    <location>
        <begin position="63"/>
        <end position="72"/>
    </location>
</feature>
<feature type="region of interest" description="Disordered" evidence="1">
    <location>
        <begin position="1"/>
        <end position="181"/>
    </location>
</feature>
<feature type="region of interest" description="Disordered" evidence="1">
    <location>
        <begin position="562"/>
        <end position="615"/>
    </location>
</feature>
<accession>A0AA88A0R9</accession>
<feature type="compositionally biased region" description="Low complexity" evidence="1">
    <location>
        <begin position="345"/>
        <end position="358"/>
    </location>
</feature>
<dbReference type="Proteomes" id="UP001187192">
    <property type="component" value="Unassembled WGS sequence"/>
</dbReference>
<evidence type="ECO:0000313" key="3">
    <source>
        <dbReference type="Proteomes" id="UP001187192"/>
    </source>
</evidence>
<feature type="compositionally biased region" description="Basic and acidic residues" evidence="1">
    <location>
        <begin position="562"/>
        <end position="577"/>
    </location>
</feature>
<proteinExistence type="predicted"/>
<dbReference type="PANTHER" id="PTHR34775:SF6">
    <property type="entry name" value="TRANSMEMBRANE PROTEIN"/>
    <property type="match status" value="1"/>
</dbReference>
<name>A0AA88A0R9_FICCA</name>
<feature type="region of interest" description="Disordered" evidence="1">
    <location>
        <begin position="335"/>
        <end position="374"/>
    </location>
</feature>
<reference evidence="2" key="1">
    <citation type="submission" date="2023-07" db="EMBL/GenBank/DDBJ databases">
        <title>draft genome sequence of fig (Ficus carica).</title>
        <authorList>
            <person name="Takahashi T."/>
            <person name="Nishimura K."/>
        </authorList>
    </citation>
    <scope>NUCLEOTIDE SEQUENCE</scope>
</reference>
<feature type="compositionally biased region" description="Acidic residues" evidence="1">
    <location>
        <begin position="153"/>
        <end position="179"/>
    </location>
</feature>
<dbReference type="PANTHER" id="PTHR34775">
    <property type="entry name" value="TRANSMEMBRANE PROTEIN"/>
    <property type="match status" value="1"/>
</dbReference>
<comment type="caution">
    <text evidence="2">The sequence shown here is derived from an EMBL/GenBank/DDBJ whole genome shotgun (WGS) entry which is preliminary data.</text>
</comment>
<dbReference type="AlphaFoldDB" id="A0AA88A0R9"/>
<protein>
    <submittedName>
        <fullName evidence="2">Uncharacterized protein</fullName>
    </submittedName>
</protein>
<dbReference type="EMBL" id="BTGU01000006">
    <property type="protein sequence ID" value="GMN37123.1"/>
    <property type="molecule type" value="Genomic_DNA"/>
</dbReference>
<evidence type="ECO:0000313" key="2">
    <source>
        <dbReference type="EMBL" id="GMN37123.1"/>
    </source>
</evidence>